<keyword evidence="1 2" id="KW-0732">Signal</keyword>
<evidence type="ECO:0000259" key="3">
    <source>
        <dbReference type="SMART" id="SM00236"/>
    </source>
</evidence>
<gene>
    <name evidence="4" type="ORF">M407DRAFT_11766</name>
</gene>
<name>A0A0C3Q620_9AGAM</name>
<proteinExistence type="predicted"/>
<dbReference type="OrthoDB" id="2119228at2759"/>
<evidence type="ECO:0000256" key="2">
    <source>
        <dbReference type="SAM" id="SignalP"/>
    </source>
</evidence>
<feature type="domain" description="CBM1" evidence="3">
    <location>
        <begin position="24"/>
        <end position="52"/>
    </location>
</feature>
<dbReference type="GO" id="GO:0005576">
    <property type="term" value="C:extracellular region"/>
    <property type="evidence" value="ECO:0007669"/>
    <property type="project" value="InterPro"/>
</dbReference>
<reference evidence="4 5" key="1">
    <citation type="submission" date="2014-04" db="EMBL/GenBank/DDBJ databases">
        <authorList>
            <consortium name="DOE Joint Genome Institute"/>
            <person name="Kuo A."/>
            <person name="Girlanda M."/>
            <person name="Perotto S."/>
            <person name="Kohler A."/>
            <person name="Nagy L.G."/>
            <person name="Floudas D."/>
            <person name="Copeland A."/>
            <person name="Barry K.W."/>
            <person name="Cichocki N."/>
            <person name="Veneault-Fourrey C."/>
            <person name="LaButti K."/>
            <person name="Lindquist E.A."/>
            <person name="Lipzen A."/>
            <person name="Lundell T."/>
            <person name="Morin E."/>
            <person name="Murat C."/>
            <person name="Sun H."/>
            <person name="Tunlid A."/>
            <person name="Henrissat B."/>
            <person name="Grigoriev I.V."/>
            <person name="Hibbett D.S."/>
            <person name="Martin F."/>
            <person name="Nordberg H.P."/>
            <person name="Cantor M.N."/>
            <person name="Hua S.X."/>
        </authorList>
    </citation>
    <scope>NUCLEOTIDE SEQUENCE [LARGE SCALE GENOMIC DNA]</scope>
    <source>
        <strain evidence="4 5">MUT 4182</strain>
    </source>
</reference>
<protein>
    <recommendedName>
        <fullName evidence="3">CBM1 domain-containing protein</fullName>
    </recommendedName>
</protein>
<sequence>MYKITLLTAFIASLSAAAHAQGAPLWHQCGGINYTGPTVCAEGVCLYFNPFDDEFDDYDHSDHNPLIKYFGFPDEGDDALLRIGAEKGVGEGNRIRSQLAGGY</sequence>
<dbReference type="Proteomes" id="UP000054248">
    <property type="component" value="Unassembled WGS sequence"/>
</dbReference>
<evidence type="ECO:0000313" key="5">
    <source>
        <dbReference type="Proteomes" id="UP000054248"/>
    </source>
</evidence>
<reference evidence="5" key="2">
    <citation type="submission" date="2015-01" db="EMBL/GenBank/DDBJ databases">
        <title>Evolutionary Origins and Diversification of the Mycorrhizal Mutualists.</title>
        <authorList>
            <consortium name="DOE Joint Genome Institute"/>
            <consortium name="Mycorrhizal Genomics Consortium"/>
            <person name="Kohler A."/>
            <person name="Kuo A."/>
            <person name="Nagy L.G."/>
            <person name="Floudas D."/>
            <person name="Copeland A."/>
            <person name="Barry K.W."/>
            <person name="Cichocki N."/>
            <person name="Veneault-Fourrey C."/>
            <person name="LaButti K."/>
            <person name="Lindquist E.A."/>
            <person name="Lipzen A."/>
            <person name="Lundell T."/>
            <person name="Morin E."/>
            <person name="Murat C."/>
            <person name="Riley R."/>
            <person name="Ohm R."/>
            <person name="Sun H."/>
            <person name="Tunlid A."/>
            <person name="Henrissat B."/>
            <person name="Grigoriev I.V."/>
            <person name="Hibbett D.S."/>
            <person name="Martin F."/>
        </authorList>
    </citation>
    <scope>NUCLEOTIDE SEQUENCE [LARGE SCALE GENOMIC DNA]</scope>
    <source>
        <strain evidence="5">MUT 4182</strain>
    </source>
</reference>
<feature type="chain" id="PRO_5002168372" description="CBM1 domain-containing protein" evidence="2">
    <location>
        <begin position="21"/>
        <end position="103"/>
    </location>
</feature>
<dbReference type="GO" id="GO:0030248">
    <property type="term" value="F:cellulose binding"/>
    <property type="evidence" value="ECO:0007669"/>
    <property type="project" value="InterPro"/>
</dbReference>
<dbReference type="Pfam" id="PF00734">
    <property type="entry name" value="CBM_1"/>
    <property type="match status" value="1"/>
</dbReference>
<dbReference type="SMART" id="SM00236">
    <property type="entry name" value="fCBD"/>
    <property type="match status" value="1"/>
</dbReference>
<dbReference type="AlphaFoldDB" id="A0A0C3Q620"/>
<dbReference type="InterPro" id="IPR000254">
    <property type="entry name" value="CBD"/>
</dbReference>
<dbReference type="EMBL" id="KN823271">
    <property type="protein sequence ID" value="KIO18654.1"/>
    <property type="molecule type" value="Genomic_DNA"/>
</dbReference>
<dbReference type="HOGENOM" id="CLU_2265700_0_0_1"/>
<dbReference type="SUPFAM" id="SSF57180">
    <property type="entry name" value="Cellulose-binding domain"/>
    <property type="match status" value="1"/>
</dbReference>
<keyword evidence="5" id="KW-1185">Reference proteome</keyword>
<organism evidence="4 5">
    <name type="scientific">Tulasnella calospora MUT 4182</name>
    <dbReference type="NCBI Taxonomy" id="1051891"/>
    <lineage>
        <taxon>Eukaryota</taxon>
        <taxon>Fungi</taxon>
        <taxon>Dikarya</taxon>
        <taxon>Basidiomycota</taxon>
        <taxon>Agaricomycotina</taxon>
        <taxon>Agaricomycetes</taxon>
        <taxon>Cantharellales</taxon>
        <taxon>Tulasnellaceae</taxon>
        <taxon>Tulasnella</taxon>
    </lineage>
</organism>
<accession>A0A0C3Q620</accession>
<dbReference type="InterPro" id="IPR035971">
    <property type="entry name" value="CBD_sf"/>
</dbReference>
<evidence type="ECO:0000256" key="1">
    <source>
        <dbReference type="ARBA" id="ARBA00022729"/>
    </source>
</evidence>
<evidence type="ECO:0000313" key="4">
    <source>
        <dbReference type="EMBL" id="KIO18654.1"/>
    </source>
</evidence>
<feature type="signal peptide" evidence="2">
    <location>
        <begin position="1"/>
        <end position="20"/>
    </location>
</feature>
<dbReference type="GO" id="GO:0005975">
    <property type="term" value="P:carbohydrate metabolic process"/>
    <property type="evidence" value="ECO:0007669"/>
    <property type="project" value="InterPro"/>
</dbReference>